<gene>
    <name evidence="1" type="ORF">HHL20_19405</name>
</gene>
<evidence type="ECO:0000313" key="1">
    <source>
        <dbReference type="EMBL" id="NML59495.1"/>
    </source>
</evidence>
<name>A0A7Y0AA46_9FLAO</name>
<protein>
    <submittedName>
        <fullName evidence="1">Uncharacterized protein</fullName>
    </submittedName>
</protein>
<organism evidence="1 2">
    <name type="scientific">Chryseobacterium cheonjiense</name>
    <dbReference type="NCBI Taxonomy" id="2728845"/>
    <lineage>
        <taxon>Bacteria</taxon>
        <taxon>Pseudomonadati</taxon>
        <taxon>Bacteroidota</taxon>
        <taxon>Flavobacteriia</taxon>
        <taxon>Flavobacteriales</taxon>
        <taxon>Weeksellaceae</taxon>
        <taxon>Chryseobacterium group</taxon>
        <taxon>Chryseobacterium</taxon>
    </lineage>
</organism>
<dbReference type="RefSeq" id="WP_169232805.1">
    <property type="nucleotide sequence ID" value="NZ_JABBGF010000005.1"/>
</dbReference>
<dbReference type="EMBL" id="JABBGF010000005">
    <property type="protein sequence ID" value="NML59495.1"/>
    <property type="molecule type" value="Genomic_DNA"/>
</dbReference>
<accession>A0A7Y0AA46</accession>
<reference evidence="1 2" key="1">
    <citation type="submission" date="2020-04" db="EMBL/GenBank/DDBJ databases">
        <title>Chryseobacterium sp. RJ-7-14 sp. nov., isolated from Jeju soil.</title>
        <authorList>
            <person name="Dahal R.H."/>
            <person name="Chaudhary D.K."/>
        </authorList>
    </citation>
    <scope>NUCLEOTIDE SEQUENCE [LARGE SCALE GENOMIC DNA]</scope>
    <source>
        <strain evidence="1 2">RJ-7-14</strain>
    </source>
</reference>
<dbReference type="AlphaFoldDB" id="A0A7Y0AA46"/>
<sequence>MNLFEAENHIYNAAYLSAMQNKTNEVRAKETGDAVLLLQKKTTQELYTLGSELSKPMKLLNIVFDKAKIKTTLPSDVIKKVNKRNFEGVLNSLSSLKDVIASQSPLLISSGMKPDTETLIQNTFDAITAKSNEQSAYQQQRKAFTSANKGLYKELYVYISEVARMGKIIFQGEQKASEYTLENLIALVNSSRKNKPADGNQNKE</sequence>
<keyword evidence="2" id="KW-1185">Reference proteome</keyword>
<proteinExistence type="predicted"/>
<comment type="caution">
    <text evidence="1">The sequence shown here is derived from an EMBL/GenBank/DDBJ whole genome shotgun (WGS) entry which is preliminary data.</text>
</comment>
<evidence type="ECO:0000313" key="2">
    <source>
        <dbReference type="Proteomes" id="UP000552615"/>
    </source>
</evidence>
<dbReference type="Proteomes" id="UP000552615">
    <property type="component" value="Unassembled WGS sequence"/>
</dbReference>